<feature type="compositionally biased region" description="Polar residues" evidence="1">
    <location>
        <begin position="155"/>
        <end position="184"/>
    </location>
</feature>
<dbReference type="AlphaFoldDB" id="A0AAW2FEU7"/>
<feature type="signal peptide" evidence="2">
    <location>
        <begin position="1"/>
        <end position="23"/>
    </location>
</feature>
<dbReference type="EMBL" id="JADYXP020000011">
    <property type="protein sequence ID" value="KAL0114018.1"/>
    <property type="molecule type" value="Genomic_DNA"/>
</dbReference>
<evidence type="ECO:0000256" key="2">
    <source>
        <dbReference type="SAM" id="SignalP"/>
    </source>
</evidence>
<organism evidence="3 4">
    <name type="scientific">Cardiocondyla obscurior</name>
    <dbReference type="NCBI Taxonomy" id="286306"/>
    <lineage>
        <taxon>Eukaryota</taxon>
        <taxon>Metazoa</taxon>
        <taxon>Ecdysozoa</taxon>
        <taxon>Arthropoda</taxon>
        <taxon>Hexapoda</taxon>
        <taxon>Insecta</taxon>
        <taxon>Pterygota</taxon>
        <taxon>Neoptera</taxon>
        <taxon>Endopterygota</taxon>
        <taxon>Hymenoptera</taxon>
        <taxon>Apocrita</taxon>
        <taxon>Aculeata</taxon>
        <taxon>Formicoidea</taxon>
        <taxon>Formicidae</taxon>
        <taxon>Myrmicinae</taxon>
        <taxon>Cardiocondyla</taxon>
    </lineage>
</organism>
<comment type="caution">
    <text evidence="3">The sequence shown here is derived from an EMBL/GenBank/DDBJ whole genome shotgun (WGS) entry which is preliminary data.</text>
</comment>
<feature type="chain" id="PRO_5043598507" evidence="2">
    <location>
        <begin position="24"/>
        <end position="184"/>
    </location>
</feature>
<keyword evidence="2" id="KW-0732">Signal</keyword>
<feature type="region of interest" description="Disordered" evidence="1">
    <location>
        <begin position="83"/>
        <end position="184"/>
    </location>
</feature>
<evidence type="ECO:0000256" key="1">
    <source>
        <dbReference type="SAM" id="MobiDB-lite"/>
    </source>
</evidence>
<feature type="compositionally biased region" description="Basic and acidic residues" evidence="1">
    <location>
        <begin position="118"/>
        <end position="127"/>
    </location>
</feature>
<protein>
    <submittedName>
        <fullName evidence="3">Uncharacterized protein</fullName>
    </submittedName>
</protein>
<feature type="compositionally biased region" description="Low complexity" evidence="1">
    <location>
        <begin position="128"/>
        <end position="154"/>
    </location>
</feature>
<evidence type="ECO:0000313" key="3">
    <source>
        <dbReference type="EMBL" id="KAL0114018.1"/>
    </source>
</evidence>
<gene>
    <name evidence="3" type="ORF">PUN28_011377</name>
</gene>
<accession>A0AAW2FEU7</accession>
<keyword evidence="4" id="KW-1185">Reference proteome</keyword>
<proteinExistence type="predicted"/>
<reference evidence="3 4" key="1">
    <citation type="submission" date="2023-03" db="EMBL/GenBank/DDBJ databases">
        <title>High recombination rates correlate with genetic variation in Cardiocondyla obscurior ants.</title>
        <authorList>
            <person name="Errbii M."/>
        </authorList>
    </citation>
    <scope>NUCLEOTIDE SEQUENCE [LARGE SCALE GENOMIC DNA]</scope>
    <source>
        <strain evidence="3">Alpha-2009</strain>
        <tissue evidence="3">Whole body</tissue>
    </source>
</reference>
<dbReference type="Proteomes" id="UP001430953">
    <property type="component" value="Unassembled WGS sequence"/>
</dbReference>
<evidence type="ECO:0000313" key="4">
    <source>
        <dbReference type="Proteomes" id="UP001430953"/>
    </source>
</evidence>
<name>A0AAW2FEU7_9HYME</name>
<sequence length="184" mass="20051">MKVTTIFMVIAIMVCTMIQNSKQLYWNSPNGYSSQTAGRNDLEFEPLRNEPFNPPSFDRLPFIRGIDVNQWLPRPLNRIIDGRLPPPLNGRIDGRLPPPLNGRIDGRRPPPPPPPKGPHCDCSHHPGDTTGRPTGTPTIETSTSSGESEITYSTVAATSSEPQTTYTTVAATSSEPQTTTATGN</sequence>